<dbReference type="InterPro" id="IPR050491">
    <property type="entry name" value="AmpC-like"/>
</dbReference>
<evidence type="ECO:0000259" key="3">
    <source>
        <dbReference type="Pfam" id="PF00144"/>
    </source>
</evidence>
<evidence type="ECO:0000256" key="2">
    <source>
        <dbReference type="SAM" id="SignalP"/>
    </source>
</evidence>
<keyword evidence="5" id="KW-1185">Reference proteome</keyword>
<evidence type="ECO:0000256" key="1">
    <source>
        <dbReference type="SAM" id="Phobius"/>
    </source>
</evidence>
<dbReference type="EMBL" id="JACJIA010000002">
    <property type="protein sequence ID" value="MBA8950472.1"/>
    <property type="molecule type" value="Genomic_DNA"/>
</dbReference>
<proteinExistence type="predicted"/>
<feature type="transmembrane region" description="Helical" evidence="1">
    <location>
        <begin position="376"/>
        <end position="397"/>
    </location>
</feature>
<evidence type="ECO:0000313" key="4">
    <source>
        <dbReference type="EMBL" id="MBA8950472.1"/>
    </source>
</evidence>
<protein>
    <submittedName>
        <fullName evidence="4">CubicO group peptidase (Beta-lactamase class C family)</fullName>
    </submittedName>
</protein>
<dbReference type="Proteomes" id="UP000572680">
    <property type="component" value="Unassembled WGS sequence"/>
</dbReference>
<feature type="transmembrane region" description="Helical" evidence="1">
    <location>
        <begin position="442"/>
        <end position="465"/>
    </location>
</feature>
<comment type="caution">
    <text evidence="4">The sequence shown here is derived from an EMBL/GenBank/DDBJ whole genome shotgun (WGS) entry which is preliminary data.</text>
</comment>
<organism evidence="4 5">
    <name type="scientific">Actinomadura namibiensis</name>
    <dbReference type="NCBI Taxonomy" id="182080"/>
    <lineage>
        <taxon>Bacteria</taxon>
        <taxon>Bacillati</taxon>
        <taxon>Actinomycetota</taxon>
        <taxon>Actinomycetes</taxon>
        <taxon>Streptosporangiales</taxon>
        <taxon>Thermomonosporaceae</taxon>
        <taxon>Actinomadura</taxon>
    </lineage>
</organism>
<keyword evidence="1" id="KW-0812">Transmembrane</keyword>
<dbReference type="RefSeq" id="WP_312897834.1">
    <property type="nucleotide sequence ID" value="NZ_BAAALP010000002.1"/>
</dbReference>
<name>A0A7W3QKJ1_ACTNM</name>
<gene>
    <name evidence="4" type="ORF">HNR61_002085</name>
</gene>
<dbReference type="Gene3D" id="3.40.710.10">
    <property type="entry name" value="DD-peptidase/beta-lactamase superfamily"/>
    <property type="match status" value="1"/>
</dbReference>
<dbReference type="AlphaFoldDB" id="A0A7W3QKJ1"/>
<sequence length="472" mass="49413">MRWWNAAILLLLLSVLLPAAPAVARPDAYAALDAHARSRMRNARVPGLAYAVVGPGGPVHQRAWGKDGRGRPVTAGTPFLWGSVAKPAAATAVMALVRSGRLGLDDRVVEHLPRFRFGGAAHASRVTVRHLLNQTAGIPERPTLKLADCFGCPRPAERLGGLDGVDPLGPPGSRYAYASANYLVLAAVVEAVTRRPFAEHLRRAVLDPAGMDGAIADAATASRRGLPPGHQLMWGMPSAVADGFDDHGAAYGYLGGDLNDLAAFAAFQLRSGDGTLAPEDVRLMRREGRPGSGYGMGWRVGGLKPPLDRAVWHTGATPGYSAMVFLIPERGLALVLHQNLHGLLHDGAVMQVGFDAARLLAGGGLDGAPSATGYHAAVWGVTVLALGLVLAAGRSVVRLRRPEVSRRSSVAWVLVGVVPLALAVWASGQIGVRSLATWLPDAFAALCVAVAAGVVTVVCGAFTLVRCGSRRR</sequence>
<dbReference type="PANTHER" id="PTHR46825:SF8">
    <property type="entry name" value="BETA-LACTAMASE-RELATED"/>
    <property type="match status" value="1"/>
</dbReference>
<reference evidence="4 5" key="1">
    <citation type="submission" date="2020-08" db="EMBL/GenBank/DDBJ databases">
        <title>Genomic Encyclopedia of Type Strains, Phase IV (KMG-IV): sequencing the most valuable type-strain genomes for metagenomic binning, comparative biology and taxonomic classification.</title>
        <authorList>
            <person name="Goeker M."/>
        </authorList>
    </citation>
    <scope>NUCLEOTIDE SEQUENCE [LARGE SCALE GENOMIC DNA]</scope>
    <source>
        <strain evidence="4 5">DSM 44197</strain>
    </source>
</reference>
<keyword evidence="1" id="KW-0472">Membrane</keyword>
<dbReference type="InterPro" id="IPR001466">
    <property type="entry name" value="Beta-lactam-related"/>
</dbReference>
<keyword evidence="2" id="KW-0732">Signal</keyword>
<feature type="signal peptide" evidence="2">
    <location>
        <begin position="1"/>
        <end position="24"/>
    </location>
</feature>
<feature type="chain" id="PRO_5031512678" evidence="2">
    <location>
        <begin position="25"/>
        <end position="472"/>
    </location>
</feature>
<feature type="transmembrane region" description="Helical" evidence="1">
    <location>
        <begin position="409"/>
        <end position="430"/>
    </location>
</feature>
<dbReference type="SUPFAM" id="SSF56601">
    <property type="entry name" value="beta-lactamase/transpeptidase-like"/>
    <property type="match status" value="1"/>
</dbReference>
<keyword evidence="1" id="KW-1133">Transmembrane helix</keyword>
<dbReference type="PANTHER" id="PTHR46825">
    <property type="entry name" value="D-ALANYL-D-ALANINE-CARBOXYPEPTIDASE/ENDOPEPTIDASE AMPH"/>
    <property type="match status" value="1"/>
</dbReference>
<dbReference type="InterPro" id="IPR012338">
    <property type="entry name" value="Beta-lactam/transpept-like"/>
</dbReference>
<feature type="domain" description="Beta-lactamase-related" evidence="3">
    <location>
        <begin position="32"/>
        <end position="343"/>
    </location>
</feature>
<accession>A0A7W3QKJ1</accession>
<dbReference type="Pfam" id="PF00144">
    <property type="entry name" value="Beta-lactamase"/>
    <property type="match status" value="1"/>
</dbReference>
<evidence type="ECO:0000313" key="5">
    <source>
        <dbReference type="Proteomes" id="UP000572680"/>
    </source>
</evidence>